<accession>A0A6H5H3K0</accession>
<keyword evidence="1" id="KW-0732">Signal</keyword>
<dbReference type="InterPro" id="IPR038466">
    <property type="entry name" value="S8_pro-domain_sf"/>
</dbReference>
<evidence type="ECO:0000313" key="3">
    <source>
        <dbReference type="Proteomes" id="UP000479000"/>
    </source>
</evidence>
<dbReference type="Gene3D" id="3.30.70.850">
    <property type="entry name" value="Peptidase S8, pro-domain"/>
    <property type="match status" value="1"/>
</dbReference>
<organism evidence="2 3">
    <name type="scientific">Nesidiocoris tenuis</name>
    <dbReference type="NCBI Taxonomy" id="355587"/>
    <lineage>
        <taxon>Eukaryota</taxon>
        <taxon>Metazoa</taxon>
        <taxon>Ecdysozoa</taxon>
        <taxon>Arthropoda</taxon>
        <taxon>Hexapoda</taxon>
        <taxon>Insecta</taxon>
        <taxon>Pterygota</taxon>
        <taxon>Neoptera</taxon>
        <taxon>Paraneoptera</taxon>
        <taxon>Hemiptera</taxon>
        <taxon>Heteroptera</taxon>
        <taxon>Panheteroptera</taxon>
        <taxon>Cimicomorpha</taxon>
        <taxon>Miridae</taxon>
        <taxon>Dicyphina</taxon>
        <taxon>Nesidiocoris</taxon>
    </lineage>
</organism>
<reference evidence="2 3" key="1">
    <citation type="submission" date="2020-02" db="EMBL/GenBank/DDBJ databases">
        <authorList>
            <person name="Ferguson B K."/>
        </authorList>
    </citation>
    <scope>NUCLEOTIDE SEQUENCE [LARGE SCALE GENOMIC DNA]</scope>
</reference>
<dbReference type="EMBL" id="CADCXU010020321">
    <property type="protein sequence ID" value="CAB0008270.1"/>
    <property type="molecule type" value="Genomic_DNA"/>
</dbReference>
<evidence type="ECO:0000256" key="1">
    <source>
        <dbReference type="SAM" id="SignalP"/>
    </source>
</evidence>
<sequence length="103" mass="11314">MWLYAAVAVIAVVRFSASVVSAKSVQSFSQPLFTNQFAVRIPSGDPDTIAEKHGFINVGQCGQERFISRCAFWLSRNLIQCLSSSKARRERSAAFGTALPPFD</sequence>
<gene>
    <name evidence="2" type="ORF">NTEN_LOCUS13516</name>
</gene>
<dbReference type="OrthoDB" id="6156546at2759"/>
<keyword evidence="3" id="KW-1185">Reference proteome</keyword>
<feature type="signal peptide" evidence="1">
    <location>
        <begin position="1"/>
        <end position="22"/>
    </location>
</feature>
<feature type="chain" id="PRO_5026094630" description="Peptidase S8 pro-domain domain-containing protein" evidence="1">
    <location>
        <begin position="23"/>
        <end position="103"/>
    </location>
</feature>
<dbReference type="Proteomes" id="UP000479000">
    <property type="component" value="Unassembled WGS sequence"/>
</dbReference>
<dbReference type="AlphaFoldDB" id="A0A6H5H3K0"/>
<name>A0A6H5H3K0_9HEMI</name>
<protein>
    <recommendedName>
        <fullName evidence="4">Peptidase S8 pro-domain domain-containing protein</fullName>
    </recommendedName>
</protein>
<evidence type="ECO:0008006" key="4">
    <source>
        <dbReference type="Google" id="ProtNLM"/>
    </source>
</evidence>
<dbReference type="SUPFAM" id="SSF54897">
    <property type="entry name" value="Protease propeptides/inhibitors"/>
    <property type="match status" value="1"/>
</dbReference>
<evidence type="ECO:0000313" key="2">
    <source>
        <dbReference type="EMBL" id="CAB0008270.1"/>
    </source>
</evidence>
<proteinExistence type="predicted"/>
<feature type="non-terminal residue" evidence="2">
    <location>
        <position position="103"/>
    </location>
</feature>